<dbReference type="Proteomes" id="UP001215280">
    <property type="component" value="Unassembled WGS sequence"/>
</dbReference>
<name>A0AAD7NED4_9AGAR</name>
<reference evidence="2" key="1">
    <citation type="submission" date="2023-03" db="EMBL/GenBank/DDBJ databases">
        <title>Massive genome expansion in bonnet fungi (Mycena s.s.) driven by repeated elements and novel gene families across ecological guilds.</title>
        <authorList>
            <consortium name="Lawrence Berkeley National Laboratory"/>
            <person name="Harder C.B."/>
            <person name="Miyauchi S."/>
            <person name="Viragh M."/>
            <person name="Kuo A."/>
            <person name="Thoen E."/>
            <person name="Andreopoulos B."/>
            <person name="Lu D."/>
            <person name="Skrede I."/>
            <person name="Drula E."/>
            <person name="Henrissat B."/>
            <person name="Morin E."/>
            <person name="Kohler A."/>
            <person name="Barry K."/>
            <person name="LaButti K."/>
            <person name="Morin E."/>
            <person name="Salamov A."/>
            <person name="Lipzen A."/>
            <person name="Mereny Z."/>
            <person name="Hegedus B."/>
            <person name="Baldrian P."/>
            <person name="Stursova M."/>
            <person name="Weitz H."/>
            <person name="Taylor A."/>
            <person name="Grigoriev I.V."/>
            <person name="Nagy L.G."/>
            <person name="Martin F."/>
            <person name="Kauserud H."/>
        </authorList>
    </citation>
    <scope>NUCLEOTIDE SEQUENCE</scope>
    <source>
        <strain evidence="2">CBHHK188m</strain>
    </source>
</reference>
<feature type="compositionally biased region" description="Polar residues" evidence="1">
    <location>
        <begin position="101"/>
        <end position="123"/>
    </location>
</feature>
<comment type="caution">
    <text evidence="2">The sequence shown here is derived from an EMBL/GenBank/DDBJ whole genome shotgun (WGS) entry which is preliminary data.</text>
</comment>
<gene>
    <name evidence="2" type="ORF">DFH07DRAFT_1060615</name>
</gene>
<keyword evidence="3" id="KW-1185">Reference proteome</keyword>
<dbReference type="EMBL" id="JARJLG010000058">
    <property type="protein sequence ID" value="KAJ7757372.1"/>
    <property type="molecule type" value="Genomic_DNA"/>
</dbReference>
<accession>A0AAD7NED4</accession>
<organism evidence="2 3">
    <name type="scientific">Mycena maculata</name>
    <dbReference type="NCBI Taxonomy" id="230809"/>
    <lineage>
        <taxon>Eukaryota</taxon>
        <taxon>Fungi</taxon>
        <taxon>Dikarya</taxon>
        <taxon>Basidiomycota</taxon>
        <taxon>Agaricomycotina</taxon>
        <taxon>Agaricomycetes</taxon>
        <taxon>Agaricomycetidae</taxon>
        <taxon>Agaricales</taxon>
        <taxon>Marasmiineae</taxon>
        <taxon>Mycenaceae</taxon>
        <taxon>Mycena</taxon>
    </lineage>
</organism>
<evidence type="ECO:0000313" key="3">
    <source>
        <dbReference type="Proteomes" id="UP001215280"/>
    </source>
</evidence>
<sequence length="209" mass="21918">MVISNIAPPIRTRAPLAAQLVLQLGIPIQPFIPGAPQAYESSFDAGLTANIICHFDPPHAAVNPHDATPGSHVVDTVPDLTDDAAAAFSPERTPSDIRQLTGSPGTSFTTFVTPSHSSPTVNSADDEGPDDTKPLAVPANDDGRHTQLVADMRRNLKGVNSVALDTPPDISKPLCAYTASAIRNLDALEVLWKSRGAAGENESMKGIIA</sequence>
<feature type="region of interest" description="Disordered" evidence="1">
    <location>
        <begin position="101"/>
        <end position="141"/>
    </location>
</feature>
<protein>
    <submittedName>
        <fullName evidence="2">Uncharacterized protein</fullName>
    </submittedName>
</protein>
<proteinExistence type="predicted"/>
<dbReference type="AlphaFoldDB" id="A0AAD7NED4"/>
<evidence type="ECO:0000256" key="1">
    <source>
        <dbReference type="SAM" id="MobiDB-lite"/>
    </source>
</evidence>
<evidence type="ECO:0000313" key="2">
    <source>
        <dbReference type="EMBL" id="KAJ7757372.1"/>
    </source>
</evidence>